<name>A0A074WYM0_AURM1</name>
<keyword evidence="2" id="KW-1185">Reference proteome</keyword>
<dbReference type="GO" id="GO:0005737">
    <property type="term" value="C:cytoplasm"/>
    <property type="evidence" value="ECO:0007669"/>
    <property type="project" value="GOC"/>
</dbReference>
<gene>
    <name evidence="1" type="ORF">M437DRAFT_37388</name>
</gene>
<reference evidence="1 2" key="1">
    <citation type="journal article" date="2014" name="BMC Genomics">
        <title>Genome sequencing of four Aureobasidium pullulans varieties: biotechnological potential, stress tolerance, and description of new species.</title>
        <authorList>
            <person name="Gostin Ar C."/>
            <person name="Ohm R.A."/>
            <person name="Kogej T."/>
            <person name="Sonjak S."/>
            <person name="Turk M."/>
            <person name="Zajc J."/>
            <person name="Zalar P."/>
            <person name="Grube M."/>
            <person name="Sun H."/>
            <person name="Han J."/>
            <person name="Sharma A."/>
            <person name="Chiniquy J."/>
            <person name="Ngan C.Y."/>
            <person name="Lipzen A."/>
            <person name="Barry K."/>
            <person name="Grigoriev I.V."/>
            <person name="Gunde-Cimerman N."/>
        </authorList>
    </citation>
    <scope>NUCLEOTIDE SEQUENCE [LARGE SCALE GENOMIC DNA]</scope>
    <source>
        <strain evidence="1 2">CBS 110374</strain>
    </source>
</reference>
<dbReference type="InterPro" id="IPR006722">
    <property type="entry name" value="Sedlin"/>
</dbReference>
<proteinExistence type="predicted"/>
<organism evidence="1 2">
    <name type="scientific">Aureobasidium melanogenum (strain CBS 110374)</name>
    <name type="common">Aureobasidium pullulans var. melanogenum</name>
    <dbReference type="NCBI Taxonomy" id="1043003"/>
    <lineage>
        <taxon>Eukaryota</taxon>
        <taxon>Fungi</taxon>
        <taxon>Dikarya</taxon>
        <taxon>Ascomycota</taxon>
        <taxon>Pezizomycotina</taxon>
        <taxon>Dothideomycetes</taxon>
        <taxon>Dothideomycetidae</taxon>
        <taxon>Dothideales</taxon>
        <taxon>Saccotheciaceae</taxon>
        <taxon>Aureobasidium</taxon>
    </lineage>
</organism>
<dbReference type="HOGENOM" id="CLU_085828_0_0_1"/>
<dbReference type="CDD" id="cd14825">
    <property type="entry name" value="TRAPPC2_sedlin"/>
    <property type="match status" value="1"/>
</dbReference>
<dbReference type="Pfam" id="PF04628">
    <property type="entry name" value="Sedlin_N"/>
    <property type="match status" value="1"/>
</dbReference>
<accession>A0A074WYM0</accession>
<dbReference type="STRING" id="1043003.A0A074WYM0"/>
<dbReference type="Proteomes" id="UP000030672">
    <property type="component" value="Unassembled WGS sequence"/>
</dbReference>
<dbReference type="PANTHER" id="PTHR12403">
    <property type="entry name" value="TRAFFICKING PROTEIN PARTICLE COMPLEX SUBUNIT 2"/>
    <property type="match status" value="1"/>
</dbReference>
<evidence type="ECO:0000313" key="2">
    <source>
        <dbReference type="Proteomes" id="UP000030672"/>
    </source>
</evidence>
<dbReference type="Gene3D" id="3.30.450.70">
    <property type="match status" value="1"/>
</dbReference>
<dbReference type="RefSeq" id="XP_040884499.1">
    <property type="nucleotide sequence ID" value="XM_041019619.1"/>
</dbReference>
<evidence type="ECO:0000313" key="1">
    <source>
        <dbReference type="EMBL" id="KEQ67476.1"/>
    </source>
</evidence>
<sequence>MSYYFTIIGTRDNPLFEHEFGTSKAGGDGIARFRDEARHMNQFIVHSSLDIVEEVQWGNNGLYLKNVDRFQNNHIHCFITGGNVKFMLLMNPDPSSTTYSTYPAAAPQRQHPSITARQSTLLANNPTSAQTEEAVRQFMTDVYEAWIKCIMNPFYVVNGPVTSPVFRGRVAAAAKKYL</sequence>
<dbReference type="GO" id="GO:0006888">
    <property type="term" value="P:endoplasmic reticulum to Golgi vesicle-mediated transport"/>
    <property type="evidence" value="ECO:0007669"/>
    <property type="project" value="InterPro"/>
</dbReference>
<dbReference type="EMBL" id="KL584824">
    <property type="protein sequence ID" value="KEQ67476.1"/>
    <property type="molecule type" value="Genomic_DNA"/>
</dbReference>
<dbReference type="GeneID" id="63912992"/>
<protein>
    <submittedName>
        <fullName evidence="1">Trafficking protein-like protein particle complex subunit 2</fullName>
    </submittedName>
</protein>
<dbReference type="InterPro" id="IPR011012">
    <property type="entry name" value="Longin-like_dom_sf"/>
</dbReference>
<dbReference type="SUPFAM" id="SSF64356">
    <property type="entry name" value="SNARE-like"/>
    <property type="match status" value="1"/>
</dbReference>
<dbReference type="AlphaFoldDB" id="A0A074WYM0"/>